<evidence type="ECO:0000313" key="2">
    <source>
        <dbReference type="Proteomes" id="UP000196649"/>
    </source>
</evidence>
<comment type="caution">
    <text evidence="1">The sequence shown here is derived from an EMBL/GenBank/DDBJ whole genome shotgun (WGS) entry which is preliminary data.</text>
</comment>
<proteinExistence type="predicted"/>
<dbReference type="EMBL" id="MXAL01000008">
    <property type="protein sequence ID" value="OWF32551.1"/>
    <property type="molecule type" value="Genomic_DNA"/>
</dbReference>
<accession>A0A210P7Y0</accession>
<dbReference type="NCBIfam" id="NF033837">
    <property type="entry name" value="GarQ_core"/>
    <property type="match status" value="1"/>
</dbReference>
<evidence type="ECO:0000313" key="1">
    <source>
        <dbReference type="EMBL" id="OWF32551.1"/>
    </source>
</evidence>
<dbReference type="RefSeq" id="WP_054642783.1">
    <property type="nucleotide sequence ID" value="NZ_LNUB01000047.1"/>
</dbReference>
<reference evidence="1 2" key="1">
    <citation type="submission" date="2017-03" db="EMBL/GenBank/DDBJ databases">
        <title>Genome sequence of Lactobacillus kimchii KACC 12383.</title>
        <authorList>
            <person name="Chun J."/>
        </authorList>
    </citation>
    <scope>NUCLEOTIDE SEQUENCE [LARGE SCALE GENOMIC DNA]</scope>
    <source>
        <strain evidence="1 2">KACC 12383</strain>
    </source>
</reference>
<organism evidence="1 2">
    <name type="scientific">Companilactobacillus kimchii</name>
    <dbReference type="NCBI Taxonomy" id="2801452"/>
    <lineage>
        <taxon>Bacteria</taxon>
        <taxon>Bacillati</taxon>
        <taxon>Bacillota</taxon>
        <taxon>Bacilli</taxon>
        <taxon>Lactobacillales</taxon>
        <taxon>Lactobacillaceae</taxon>
        <taxon>Companilactobacillus</taxon>
    </lineage>
</organism>
<protein>
    <recommendedName>
        <fullName evidence="3">Bacteriocin</fullName>
    </recommendedName>
</protein>
<sequence length="67" mass="7142">MSKFKELSITELYKTSGGNFFGGSNGYSWRDKKGHWHYTVTSGVSSTVAQIIGNGWGSAGAPGVGQR</sequence>
<dbReference type="Proteomes" id="UP000196649">
    <property type="component" value="Unassembled WGS sequence"/>
</dbReference>
<evidence type="ECO:0008006" key="3">
    <source>
        <dbReference type="Google" id="ProtNLM"/>
    </source>
</evidence>
<dbReference type="AlphaFoldDB" id="A0A210P7Y0"/>
<name>A0A210P7Y0_9LACO</name>
<gene>
    <name evidence="1" type="ORF">LKACC12383_01774</name>
</gene>